<dbReference type="GO" id="GO:0003677">
    <property type="term" value="F:DNA binding"/>
    <property type="evidence" value="ECO:0007669"/>
    <property type="project" value="UniProtKB-KW"/>
</dbReference>
<proteinExistence type="predicted"/>
<evidence type="ECO:0000256" key="3">
    <source>
        <dbReference type="ARBA" id="ARBA00023163"/>
    </source>
</evidence>
<organism evidence="6 8">
    <name type="scientific">Ignatzschineria cameli</name>
    <dbReference type="NCBI Taxonomy" id="2182793"/>
    <lineage>
        <taxon>Bacteria</taxon>
        <taxon>Pseudomonadati</taxon>
        <taxon>Pseudomonadota</taxon>
        <taxon>Gammaproteobacteria</taxon>
        <taxon>Cardiobacteriales</taxon>
        <taxon>Ignatzschineriaceae</taxon>
        <taxon>Ignatzschineria</taxon>
    </lineage>
</organism>
<evidence type="ECO:0000313" key="6">
    <source>
        <dbReference type="EMBL" id="PWD86875.1"/>
    </source>
</evidence>
<evidence type="ECO:0000256" key="1">
    <source>
        <dbReference type="ARBA" id="ARBA00023015"/>
    </source>
</evidence>
<protein>
    <recommendedName>
        <fullName evidence="5">GntR C-terminal domain-containing protein</fullName>
    </recommendedName>
</protein>
<evidence type="ECO:0000256" key="2">
    <source>
        <dbReference type="ARBA" id="ARBA00023125"/>
    </source>
</evidence>
<sequence length="249" mass="28923">MLPYRLFDNQYLEECEMKLSAVERLPHEEVILDFMEMIESGQFLPGEILPALPEIQSSLQRSEEDILKAIEVLKEEDIFLDREGLLFLTRSDKDLILSRLKNSVLNIHSAAIVDLLEIREGLETRAFVLATKRATNDDLKHIEETLIALEERIKLHKAATKEDLRFHLALIKASHNPTMVEMMEIIFKQLFESLNETRTNVRKLENVDHFVDVHRELYNALLTRDAEKGVALMKNHIEDTINLYMAESK</sequence>
<evidence type="ECO:0000259" key="5">
    <source>
        <dbReference type="SMART" id="SM00895"/>
    </source>
</evidence>
<evidence type="ECO:0000313" key="7">
    <source>
        <dbReference type="EMBL" id="PWD94307.1"/>
    </source>
</evidence>
<accession>A0A2U2ARH8</accession>
<evidence type="ECO:0000256" key="4">
    <source>
        <dbReference type="SAM" id="Coils"/>
    </source>
</evidence>
<feature type="domain" description="GntR C-terminal" evidence="5">
    <location>
        <begin position="114"/>
        <end position="239"/>
    </location>
</feature>
<dbReference type="AlphaFoldDB" id="A0A2U2ARH8"/>
<keyword evidence="4" id="KW-0175">Coiled coil</keyword>
<comment type="caution">
    <text evidence="6">The sequence shown here is derived from an EMBL/GenBank/DDBJ whole genome shotgun (WGS) entry which is preliminary data.</text>
</comment>
<dbReference type="InterPro" id="IPR008920">
    <property type="entry name" value="TF_FadR/GntR_C"/>
</dbReference>
<gene>
    <name evidence="6" type="ORF">DC077_03410</name>
    <name evidence="7" type="ORF">DC078_01840</name>
</gene>
<dbReference type="SMART" id="SM00895">
    <property type="entry name" value="FCD"/>
    <property type="match status" value="1"/>
</dbReference>
<dbReference type="EMBL" id="QEWW01000002">
    <property type="protein sequence ID" value="PWD86875.1"/>
    <property type="molecule type" value="Genomic_DNA"/>
</dbReference>
<dbReference type="Proteomes" id="UP000245217">
    <property type="component" value="Unassembled WGS sequence"/>
</dbReference>
<dbReference type="Gene3D" id="1.20.120.530">
    <property type="entry name" value="GntR ligand-binding domain-like"/>
    <property type="match status" value="1"/>
</dbReference>
<keyword evidence="1" id="KW-0805">Transcription regulation</keyword>
<evidence type="ECO:0000313" key="8">
    <source>
        <dbReference type="Proteomes" id="UP000245059"/>
    </source>
</evidence>
<dbReference type="PANTHER" id="PTHR43537">
    <property type="entry name" value="TRANSCRIPTIONAL REGULATOR, GNTR FAMILY"/>
    <property type="match status" value="1"/>
</dbReference>
<dbReference type="PANTHER" id="PTHR43537:SF5">
    <property type="entry name" value="UXU OPERON TRANSCRIPTIONAL REGULATOR"/>
    <property type="match status" value="1"/>
</dbReference>
<name>A0A2U2ARH8_9GAMM</name>
<dbReference type="InterPro" id="IPR011711">
    <property type="entry name" value="GntR_C"/>
</dbReference>
<keyword evidence="2" id="KW-0238">DNA-binding</keyword>
<dbReference type="Proteomes" id="UP000245059">
    <property type="component" value="Unassembled WGS sequence"/>
</dbReference>
<keyword evidence="3" id="KW-0804">Transcription</keyword>
<keyword evidence="9" id="KW-1185">Reference proteome</keyword>
<evidence type="ECO:0000313" key="9">
    <source>
        <dbReference type="Proteomes" id="UP000245217"/>
    </source>
</evidence>
<dbReference type="SUPFAM" id="SSF48008">
    <property type="entry name" value="GntR ligand-binding domain-like"/>
    <property type="match status" value="1"/>
</dbReference>
<reference evidence="8 9" key="2">
    <citation type="submission" date="2018-05" db="EMBL/GenBank/DDBJ databases">
        <title>Ignatzschineria dubaiensis sp. nov., isolated from necrotic foot tissues of dromedaries (Camelus dromedarius) and associated maggots in Dubai, United Arab Emirates.</title>
        <authorList>
            <person name="Tsang C.C."/>
            <person name="Tang J.Y.M."/>
            <person name="Fong J.Y.H."/>
            <person name="Kinne J."/>
            <person name="Lee H.H."/>
            <person name="Joseph M."/>
            <person name="Jose S."/>
            <person name="Schuster R.K."/>
            <person name="Tang Y."/>
            <person name="Sivakumar S."/>
            <person name="Chen J.H.K."/>
            <person name="Teng J.L.L."/>
            <person name="Lau S.K.P."/>
            <person name="Wernery U."/>
            <person name="Woo P.C.Y."/>
        </authorList>
    </citation>
    <scope>NUCLEOTIDE SEQUENCE [LARGE SCALE GENOMIC DNA]</scope>
    <source>
        <strain evidence="8">UAE-HKU57</strain>
        <strain evidence="9">UAE-HKU58</strain>
    </source>
</reference>
<reference evidence="6" key="1">
    <citation type="journal article" date="2018" name="Genome Announc.">
        <title>Ignatzschineria cameli sp. nov., isolated from necrotic foot tissue of dromedaries (Camelus dromedarius) and associated maggots (Wohlfahrtia species) in Dubai.</title>
        <authorList>
            <person name="Tsang C.C."/>
            <person name="Tang J.Y."/>
            <person name="Fong J.Y."/>
            <person name="Kinne J."/>
            <person name="Lee H.H."/>
            <person name="Joseph M."/>
            <person name="Jose S."/>
            <person name="Schuster R.K."/>
            <person name="Tang Y."/>
            <person name="Sivakumar S."/>
            <person name="Chen J.H."/>
            <person name="Teng J.L."/>
            <person name="Lau S.K."/>
            <person name="Wernery U."/>
            <person name="Woo P.C."/>
        </authorList>
    </citation>
    <scope>NUCLEOTIDE SEQUENCE</scope>
    <source>
        <strain evidence="6">UAE-HKU57</strain>
        <strain evidence="7">UAE-HKU58</strain>
    </source>
</reference>
<dbReference type="Pfam" id="PF07729">
    <property type="entry name" value="FCD"/>
    <property type="match status" value="1"/>
</dbReference>
<dbReference type="EMBL" id="QEWV01000001">
    <property type="protein sequence ID" value="PWD94307.1"/>
    <property type="molecule type" value="Genomic_DNA"/>
</dbReference>
<feature type="coiled-coil region" evidence="4">
    <location>
        <begin position="132"/>
        <end position="159"/>
    </location>
</feature>